<organism evidence="2 3">
    <name type="scientific">Chitinophaga arvensicola</name>
    <dbReference type="NCBI Taxonomy" id="29529"/>
    <lineage>
        <taxon>Bacteria</taxon>
        <taxon>Pseudomonadati</taxon>
        <taxon>Bacteroidota</taxon>
        <taxon>Chitinophagia</taxon>
        <taxon>Chitinophagales</taxon>
        <taxon>Chitinophagaceae</taxon>
        <taxon>Chitinophaga</taxon>
    </lineage>
</organism>
<accession>A0A1I0RTP9</accession>
<keyword evidence="1" id="KW-1133">Transmembrane helix</keyword>
<reference evidence="3" key="1">
    <citation type="submission" date="2016-10" db="EMBL/GenBank/DDBJ databases">
        <authorList>
            <person name="Varghese N."/>
            <person name="Submissions S."/>
        </authorList>
    </citation>
    <scope>NUCLEOTIDE SEQUENCE [LARGE SCALE GENOMIC DNA]</scope>
    <source>
        <strain evidence="3">DSM 3695</strain>
    </source>
</reference>
<dbReference type="AlphaFoldDB" id="A0A1I0RTP9"/>
<feature type="transmembrane region" description="Helical" evidence="1">
    <location>
        <begin position="21"/>
        <end position="42"/>
    </location>
</feature>
<name>A0A1I0RTP9_9BACT</name>
<keyword evidence="1" id="KW-0812">Transmembrane</keyword>
<dbReference type="EMBL" id="FOJG01000001">
    <property type="protein sequence ID" value="SEW44779.1"/>
    <property type="molecule type" value="Genomic_DNA"/>
</dbReference>
<keyword evidence="1" id="KW-0472">Membrane</keyword>
<keyword evidence="3" id="KW-1185">Reference proteome</keyword>
<dbReference type="Proteomes" id="UP000199310">
    <property type="component" value="Unassembled WGS sequence"/>
</dbReference>
<protein>
    <submittedName>
        <fullName evidence="2">Uncharacterized protein</fullName>
    </submittedName>
</protein>
<feature type="transmembrane region" description="Helical" evidence="1">
    <location>
        <begin position="48"/>
        <end position="69"/>
    </location>
</feature>
<gene>
    <name evidence="2" type="ORF">SAMN04488122_3375</name>
</gene>
<evidence type="ECO:0000313" key="2">
    <source>
        <dbReference type="EMBL" id="SEW44779.1"/>
    </source>
</evidence>
<evidence type="ECO:0000256" key="1">
    <source>
        <dbReference type="SAM" id="Phobius"/>
    </source>
</evidence>
<sequence length="162" mass="18709">MASDQAILMDGQLRIQPNRSYKSKIIICALLAVAAFLITWLWSLSYNMRMLIGCIGLVCAGYAVTDFLFKVNLTYIFDPVERVVYQKVPGLYTRKLMSFDEVYILPETTHGEVHYVMSNKKNKYGRNYALSNYFSLTRKGQQKQALFEDEVLEVIIELLSKR</sequence>
<dbReference type="STRING" id="29529.SAMN04488122_3375"/>
<evidence type="ECO:0000313" key="3">
    <source>
        <dbReference type="Proteomes" id="UP000199310"/>
    </source>
</evidence>
<proteinExistence type="predicted"/>